<feature type="region of interest" description="Disordered" evidence="1">
    <location>
        <begin position="103"/>
        <end position="145"/>
    </location>
</feature>
<proteinExistence type="predicted"/>
<gene>
    <name evidence="2" type="ORF">PIB30_005472</name>
</gene>
<evidence type="ECO:0000313" key="2">
    <source>
        <dbReference type="EMBL" id="MED6216207.1"/>
    </source>
</evidence>
<protein>
    <recommendedName>
        <fullName evidence="4">Reverse transcriptase/retrotransposon-derived protein RNase H-like domain-containing protein</fullName>
    </recommendedName>
</protein>
<reference evidence="2 3" key="1">
    <citation type="journal article" date="2023" name="Plants (Basel)">
        <title>Bridging the Gap: Combining Genomics and Transcriptomics Approaches to Understand Stylosanthes scabra, an Orphan Legume from the Brazilian Caatinga.</title>
        <authorList>
            <person name="Ferreira-Neto J.R.C."/>
            <person name="da Silva M.D."/>
            <person name="Binneck E."/>
            <person name="de Melo N.F."/>
            <person name="da Silva R.H."/>
            <person name="de Melo A.L.T.M."/>
            <person name="Pandolfi V."/>
            <person name="Bustamante F.O."/>
            <person name="Brasileiro-Vidal A.C."/>
            <person name="Benko-Iseppon A.M."/>
        </authorList>
    </citation>
    <scope>NUCLEOTIDE SEQUENCE [LARGE SCALE GENOMIC DNA]</scope>
    <source>
        <tissue evidence="2">Leaves</tissue>
    </source>
</reference>
<evidence type="ECO:0000313" key="3">
    <source>
        <dbReference type="Proteomes" id="UP001341840"/>
    </source>
</evidence>
<dbReference type="EMBL" id="JASCZI010271871">
    <property type="protein sequence ID" value="MED6216207.1"/>
    <property type="molecule type" value="Genomic_DNA"/>
</dbReference>
<evidence type="ECO:0008006" key="4">
    <source>
        <dbReference type="Google" id="ProtNLM"/>
    </source>
</evidence>
<keyword evidence="3" id="KW-1185">Reference proteome</keyword>
<organism evidence="2 3">
    <name type="scientific">Stylosanthes scabra</name>
    <dbReference type="NCBI Taxonomy" id="79078"/>
    <lineage>
        <taxon>Eukaryota</taxon>
        <taxon>Viridiplantae</taxon>
        <taxon>Streptophyta</taxon>
        <taxon>Embryophyta</taxon>
        <taxon>Tracheophyta</taxon>
        <taxon>Spermatophyta</taxon>
        <taxon>Magnoliopsida</taxon>
        <taxon>eudicotyledons</taxon>
        <taxon>Gunneridae</taxon>
        <taxon>Pentapetalae</taxon>
        <taxon>rosids</taxon>
        <taxon>fabids</taxon>
        <taxon>Fabales</taxon>
        <taxon>Fabaceae</taxon>
        <taxon>Papilionoideae</taxon>
        <taxon>50 kb inversion clade</taxon>
        <taxon>dalbergioids sensu lato</taxon>
        <taxon>Dalbergieae</taxon>
        <taxon>Pterocarpus clade</taxon>
        <taxon>Stylosanthes</taxon>
    </lineage>
</organism>
<sequence>MKQSESLKEMQSLKRTIDSTLKIPSYLCNKSSIAIQTHEERSRVQVDRRMQKTFKSFKNYLVAPPILIKAEEGKPLVLYLTATKEAVAGALVVRAFKEEKGTFREEANKAARKESHERFQEKAHSEKVSSKLLGKKGTNHFLEER</sequence>
<accession>A0ABU6Z0Q1</accession>
<feature type="compositionally biased region" description="Basic and acidic residues" evidence="1">
    <location>
        <begin position="103"/>
        <end position="129"/>
    </location>
</feature>
<evidence type="ECO:0000256" key="1">
    <source>
        <dbReference type="SAM" id="MobiDB-lite"/>
    </source>
</evidence>
<dbReference type="Proteomes" id="UP001341840">
    <property type="component" value="Unassembled WGS sequence"/>
</dbReference>
<name>A0ABU6Z0Q1_9FABA</name>
<comment type="caution">
    <text evidence="2">The sequence shown here is derived from an EMBL/GenBank/DDBJ whole genome shotgun (WGS) entry which is preliminary data.</text>
</comment>